<keyword evidence="16" id="KW-0675">Receptor</keyword>
<evidence type="ECO:0000256" key="8">
    <source>
        <dbReference type="ARBA" id="ARBA00023065"/>
    </source>
</evidence>
<keyword evidence="3 12" id="KW-1134">Transmembrane beta strand</keyword>
<keyword evidence="10 12" id="KW-0472">Membrane</keyword>
<keyword evidence="4" id="KW-0410">Iron transport</keyword>
<feature type="short sequence motif" description="TonB C-terminal box" evidence="13">
    <location>
        <begin position="786"/>
        <end position="803"/>
    </location>
</feature>
<evidence type="ECO:0000256" key="6">
    <source>
        <dbReference type="ARBA" id="ARBA00022729"/>
    </source>
</evidence>
<keyword evidence="7" id="KW-0408">Iron</keyword>
<dbReference type="EMBL" id="JACOGF010000001">
    <property type="protein sequence ID" value="MBC3916044.1"/>
    <property type="molecule type" value="Genomic_DNA"/>
</dbReference>
<dbReference type="Gene3D" id="3.55.50.30">
    <property type="match status" value="2"/>
</dbReference>
<sequence>MQLLYKPGDISGISTKGIKGLVSQEQALTSLLGNSGLLVKRDGGNAIVIFRGTVLDLPAQDMTEALAALSAKTGLHIAVPAEAKGLRSNPLKGAFEARDALRQLILDSGLELASDDGTTIFLRRQAEISLSTVTVTAQKRPQLAQAVPISMTTFSAKALEVNRIQSLQDVARLTPGLLVSAFSQNNPTIAIRGISNTFSQIGVSKPVAVVLDDVFIPRNSAANFELFDLDSLTVLKGPQGTLFGRNVTGGAIVLTTRPPSLDERVLETQLTLGNLNARQFNGLISTPLNDSTAFKLSASVRGRDGYGVDRLTGKQQDDINSRNSRAQLFFKPGSGIETMLSADYSEDWNGGRTLSSDTLGNDGDVRTSELGVIQGFKRTIAGTSAKINWKSDAGEVTSVTAYRKSQSGEDYSGVGANYSFLSTGSQSLVRDADQIGTFSQELRYASPKWAYGDFVTGLYYMSENGYRQLDTRGLAAKTGILASATLANQHVDTTSYAVFADGVVHLASAFDLTAGIRYTQDEKTASLIRSDFIRPVNNFSSGDVKAKWSEITPRLVLSWQPERNLMAYASVTRGFTAGGFNGDASSFSVFKTPFNPEKVTNYEAGLKTQWLQNRLRVNASLYKLEYKDKQELVNNSLTGILTIVNASKATVKGGEVEITYKPVNWLDLSTSYSRIDGTYDSFVVGTVNNSGNPIASAPRNQFSAAANVIIPLESTGYLVGSANYSWRDGYNTGAANDPNLQIPGYGLSNLSFGYESADRGWRIIAWVKNANNTTYLLTRSTQVVRAEYVGEPRTFGLTLTAKF</sequence>
<dbReference type="Proteomes" id="UP000650424">
    <property type="component" value="Unassembled WGS sequence"/>
</dbReference>
<keyword evidence="5 12" id="KW-0812">Transmembrane</keyword>
<dbReference type="Pfam" id="PF00593">
    <property type="entry name" value="TonB_dep_Rec_b-barrel"/>
    <property type="match status" value="1"/>
</dbReference>
<dbReference type="InterPro" id="IPR039426">
    <property type="entry name" value="TonB-dep_rcpt-like"/>
</dbReference>
<keyword evidence="9 14" id="KW-0798">TonB box</keyword>
<evidence type="ECO:0000256" key="10">
    <source>
        <dbReference type="ARBA" id="ARBA00023136"/>
    </source>
</evidence>
<evidence type="ECO:0000256" key="1">
    <source>
        <dbReference type="ARBA" id="ARBA00004571"/>
    </source>
</evidence>
<dbReference type="InterPro" id="IPR011662">
    <property type="entry name" value="Secretin/TonB_short_N"/>
</dbReference>
<gene>
    <name evidence="16" type="ORF">H8L32_00975</name>
</gene>
<evidence type="ECO:0000259" key="15">
    <source>
        <dbReference type="SMART" id="SM00965"/>
    </source>
</evidence>
<dbReference type="InterPro" id="IPR000531">
    <property type="entry name" value="Beta-barrel_TonB"/>
</dbReference>
<reference evidence="16 17" key="1">
    <citation type="submission" date="2020-08" db="EMBL/GenBank/DDBJ databases">
        <title>Novel species isolated from subtropical streams in China.</title>
        <authorList>
            <person name="Lu H."/>
        </authorList>
    </citation>
    <scope>NUCLEOTIDE SEQUENCE [LARGE SCALE GENOMIC DNA]</scope>
    <source>
        <strain evidence="16 17">CY18W</strain>
    </source>
</reference>
<keyword evidence="8" id="KW-0406">Ion transport</keyword>
<protein>
    <submittedName>
        <fullName evidence="16">TonB-dependent receptor</fullName>
    </submittedName>
</protein>
<comment type="subcellular location">
    <subcellularLocation>
        <location evidence="1 12">Cell outer membrane</location>
        <topology evidence="1 12">Multi-pass membrane protein</topology>
    </subcellularLocation>
</comment>
<evidence type="ECO:0000256" key="4">
    <source>
        <dbReference type="ARBA" id="ARBA00022496"/>
    </source>
</evidence>
<keyword evidence="6" id="KW-0732">Signal</keyword>
<evidence type="ECO:0000313" key="16">
    <source>
        <dbReference type="EMBL" id="MBC3916044.1"/>
    </source>
</evidence>
<dbReference type="PROSITE" id="PS01156">
    <property type="entry name" value="TONB_DEPENDENT_REC_2"/>
    <property type="match status" value="1"/>
</dbReference>
<keyword evidence="11 12" id="KW-0998">Cell outer membrane</keyword>
<accession>A0ABR6ZJQ4</accession>
<evidence type="ECO:0000256" key="14">
    <source>
        <dbReference type="RuleBase" id="RU003357"/>
    </source>
</evidence>
<evidence type="ECO:0000313" key="17">
    <source>
        <dbReference type="Proteomes" id="UP000650424"/>
    </source>
</evidence>
<dbReference type="InterPro" id="IPR012910">
    <property type="entry name" value="Plug_dom"/>
</dbReference>
<dbReference type="PANTHER" id="PTHR32552">
    <property type="entry name" value="FERRICHROME IRON RECEPTOR-RELATED"/>
    <property type="match status" value="1"/>
</dbReference>
<evidence type="ECO:0000256" key="2">
    <source>
        <dbReference type="ARBA" id="ARBA00022448"/>
    </source>
</evidence>
<evidence type="ECO:0000256" key="3">
    <source>
        <dbReference type="ARBA" id="ARBA00022452"/>
    </source>
</evidence>
<organism evidence="16 17">
    <name type="scientific">Undibacterium hunanense</name>
    <dbReference type="NCBI Taxonomy" id="2762292"/>
    <lineage>
        <taxon>Bacteria</taxon>
        <taxon>Pseudomonadati</taxon>
        <taxon>Pseudomonadota</taxon>
        <taxon>Betaproteobacteria</taxon>
        <taxon>Burkholderiales</taxon>
        <taxon>Oxalobacteraceae</taxon>
        <taxon>Undibacterium</taxon>
    </lineage>
</organism>
<proteinExistence type="inferred from homology"/>
<keyword evidence="17" id="KW-1185">Reference proteome</keyword>
<dbReference type="InterPro" id="IPR010917">
    <property type="entry name" value="TonB_rcpt_CS"/>
</dbReference>
<evidence type="ECO:0000256" key="12">
    <source>
        <dbReference type="PROSITE-ProRule" id="PRU01360"/>
    </source>
</evidence>
<keyword evidence="2 12" id="KW-0813">Transport</keyword>
<dbReference type="SMART" id="SM00965">
    <property type="entry name" value="STN"/>
    <property type="match status" value="2"/>
</dbReference>
<feature type="domain" description="Secretin/TonB short N-terminal" evidence="15">
    <location>
        <begin position="75"/>
        <end position="125"/>
    </location>
</feature>
<dbReference type="Gene3D" id="2.40.170.20">
    <property type="entry name" value="TonB-dependent receptor, beta-barrel domain"/>
    <property type="match status" value="1"/>
</dbReference>
<evidence type="ECO:0000256" key="13">
    <source>
        <dbReference type="PROSITE-ProRule" id="PRU10144"/>
    </source>
</evidence>
<evidence type="ECO:0000256" key="7">
    <source>
        <dbReference type="ARBA" id="ARBA00023004"/>
    </source>
</evidence>
<feature type="domain" description="Secretin/TonB short N-terminal" evidence="15">
    <location>
        <begin position="1"/>
        <end position="52"/>
    </location>
</feature>
<dbReference type="Pfam" id="PF07715">
    <property type="entry name" value="Plug"/>
    <property type="match status" value="1"/>
</dbReference>
<comment type="similarity">
    <text evidence="12 14">Belongs to the TonB-dependent receptor family.</text>
</comment>
<dbReference type="InterPro" id="IPR036942">
    <property type="entry name" value="Beta-barrel_TonB_sf"/>
</dbReference>
<evidence type="ECO:0000256" key="5">
    <source>
        <dbReference type="ARBA" id="ARBA00022692"/>
    </source>
</evidence>
<dbReference type="PANTHER" id="PTHR32552:SF81">
    <property type="entry name" value="TONB-DEPENDENT OUTER MEMBRANE RECEPTOR"/>
    <property type="match status" value="1"/>
</dbReference>
<dbReference type="PROSITE" id="PS52016">
    <property type="entry name" value="TONB_DEPENDENT_REC_3"/>
    <property type="match status" value="1"/>
</dbReference>
<evidence type="ECO:0000256" key="9">
    <source>
        <dbReference type="ARBA" id="ARBA00023077"/>
    </source>
</evidence>
<name>A0ABR6ZJQ4_9BURK</name>
<evidence type="ECO:0000256" key="11">
    <source>
        <dbReference type="ARBA" id="ARBA00023237"/>
    </source>
</evidence>
<dbReference type="SUPFAM" id="SSF56935">
    <property type="entry name" value="Porins"/>
    <property type="match status" value="1"/>
</dbReference>
<comment type="caution">
    <text evidence="16">The sequence shown here is derived from an EMBL/GenBank/DDBJ whole genome shotgun (WGS) entry which is preliminary data.</text>
</comment>